<dbReference type="AlphaFoldDB" id="A0A8C2Y7C6"/>
<evidence type="ECO:0000256" key="2">
    <source>
        <dbReference type="ARBA" id="ARBA00022692"/>
    </source>
</evidence>
<evidence type="ECO:0000256" key="5">
    <source>
        <dbReference type="ARBA" id="ARBA00023136"/>
    </source>
</evidence>
<evidence type="ECO:0000313" key="11">
    <source>
        <dbReference type="Ensembl" id="ENSCJPP00005005842.1"/>
    </source>
</evidence>
<dbReference type="SUPFAM" id="SSF48726">
    <property type="entry name" value="Immunoglobulin"/>
    <property type="match status" value="2"/>
</dbReference>
<dbReference type="GeneTree" id="ENSGT00940000157231"/>
<dbReference type="PANTHER" id="PTHR44549:SF1">
    <property type="entry name" value="ENDOTHELIAL CELL-SELECTIVE ADHESION MOLECULE"/>
    <property type="match status" value="1"/>
</dbReference>
<feature type="region of interest" description="Disordered" evidence="8">
    <location>
        <begin position="345"/>
        <end position="400"/>
    </location>
</feature>
<feature type="region of interest" description="Disordered" evidence="8">
    <location>
        <begin position="412"/>
        <end position="446"/>
    </location>
</feature>
<dbReference type="Pfam" id="PF07686">
    <property type="entry name" value="V-set"/>
    <property type="match status" value="1"/>
</dbReference>
<feature type="compositionally biased region" description="Polar residues" evidence="8">
    <location>
        <begin position="377"/>
        <end position="387"/>
    </location>
</feature>
<keyword evidence="6" id="KW-1015">Disulfide bond</keyword>
<dbReference type="GO" id="GO:0007156">
    <property type="term" value="P:homophilic cell adhesion via plasma membrane adhesion molecules"/>
    <property type="evidence" value="ECO:0007669"/>
    <property type="project" value="Ensembl"/>
</dbReference>
<evidence type="ECO:0000256" key="8">
    <source>
        <dbReference type="SAM" id="MobiDB-lite"/>
    </source>
</evidence>
<dbReference type="GO" id="GO:0008104">
    <property type="term" value="P:intracellular protein localization"/>
    <property type="evidence" value="ECO:0007669"/>
    <property type="project" value="Ensembl"/>
</dbReference>
<dbReference type="GO" id="GO:0005912">
    <property type="term" value="C:adherens junction"/>
    <property type="evidence" value="ECO:0007669"/>
    <property type="project" value="Ensembl"/>
</dbReference>
<dbReference type="GO" id="GO:0032991">
    <property type="term" value="C:protein-containing complex"/>
    <property type="evidence" value="ECO:0007669"/>
    <property type="project" value="Ensembl"/>
</dbReference>
<dbReference type="InterPro" id="IPR036179">
    <property type="entry name" value="Ig-like_dom_sf"/>
</dbReference>
<dbReference type="Gene3D" id="2.60.40.10">
    <property type="entry name" value="Immunoglobulins"/>
    <property type="match status" value="2"/>
</dbReference>
<sequence length="467" mass="49655">MPRVGASRVVDGEAAVGRKLCPASGEPFLSWGRRKDFLPAQPPGDNGTFLFLALEQGVVLTISGALFCFVFVLFCSFIQLAPGAETCLFSCRAGVCSAVLEVHVGTGSVYSVEGEGAVLPAWYTSSSQKKPYISWILKKGADEHFQILTYLDGEVKVEETELKPRVGFVHPVLSHNISLFINATREHDSGQYICSVNVVDDIINPIRNVAIINLTVLVPPAPPVCRLKGSPTVGANVTLSCASQKGKPSPLYRWQRQEPTKQVFFPPAQDRARGTLKLTNLSLDMSGLYECEAENRAGSAKCSIILEVHSTSEGAVIAGAVLGSVGALATVAFFAQRLLGYRRKKRDGQEEMANEIKEDAVAPKTPTWTRTRPADTISKTSTLSSIVGSRDRPYGASPPSYTASVLTAAGSYQGPPRAGANPPATNGAPWRPPQPVTPPAGLTPSSLARAGAVPVMVPAQSRAGSLV</sequence>
<keyword evidence="3" id="KW-0732">Signal</keyword>
<dbReference type="InterPro" id="IPR003599">
    <property type="entry name" value="Ig_sub"/>
</dbReference>
<dbReference type="Pfam" id="PF13927">
    <property type="entry name" value="Ig_3"/>
    <property type="match status" value="1"/>
</dbReference>
<evidence type="ECO:0000256" key="1">
    <source>
        <dbReference type="ARBA" id="ARBA00004479"/>
    </source>
</evidence>
<dbReference type="PANTHER" id="PTHR44549">
    <property type="entry name" value="ENDOTHELIAL CELL-SELECTIVE ADHESION MOLECULE"/>
    <property type="match status" value="1"/>
</dbReference>
<evidence type="ECO:0000256" key="7">
    <source>
        <dbReference type="ARBA" id="ARBA00023319"/>
    </source>
</evidence>
<evidence type="ECO:0000313" key="12">
    <source>
        <dbReference type="Proteomes" id="UP000694412"/>
    </source>
</evidence>
<keyword evidence="5 9" id="KW-0472">Membrane</keyword>
<gene>
    <name evidence="11" type="primary">ESAM</name>
</gene>
<feature type="transmembrane region" description="Helical" evidence="9">
    <location>
        <begin position="58"/>
        <end position="81"/>
    </location>
</feature>
<dbReference type="PROSITE" id="PS50835">
    <property type="entry name" value="IG_LIKE"/>
    <property type="match status" value="1"/>
</dbReference>
<feature type="transmembrane region" description="Helical" evidence="9">
    <location>
        <begin position="315"/>
        <end position="335"/>
    </location>
</feature>
<dbReference type="Ensembl" id="ENSCJPT00005009353.1">
    <property type="protein sequence ID" value="ENSCJPP00005005842.1"/>
    <property type="gene ID" value="ENSCJPG00005005527.1"/>
</dbReference>
<dbReference type="InterPro" id="IPR013106">
    <property type="entry name" value="Ig_V-set"/>
</dbReference>
<keyword evidence="2 9" id="KW-0812">Transmembrane</keyword>
<dbReference type="Proteomes" id="UP000694412">
    <property type="component" value="Chromosome 24"/>
</dbReference>
<evidence type="ECO:0000256" key="4">
    <source>
        <dbReference type="ARBA" id="ARBA00022989"/>
    </source>
</evidence>
<organism evidence="11 12">
    <name type="scientific">Coturnix japonica</name>
    <name type="common">Japanese quail</name>
    <name type="synonym">Coturnix coturnix japonica</name>
    <dbReference type="NCBI Taxonomy" id="93934"/>
    <lineage>
        <taxon>Eukaryota</taxon>
        <taxon>Metazoa</taxon>
        <taxon>Chordata</taxon>
        <taxon>Craniata</taxon>
        <taxon>Vertebrata</taxon>
        <taxon>Euteleostomi</taxon>
        <taxon>Archelosauria</taxon>
        <taxon>Archosauria</taxon>
        <taxon>Dinosauria</taxon>
        <taxon>Saurischia</taxon>
        <taxon>Theropoda</taxon>
        <taxon>Coelurosauria</taxon>
        <taxon>Aves</taxon>
        <taxon>Neognathae</taxon>
        <taxon>Galloanserae</taxon>
        <taxon>Galliformes</taxon>
        <taxon>Phasianidae</taxon>
        <taxon>Perdicinae</taxon>
        <taxon>Coturnix</taxon>
    </lineage>
</organism>
<dbReference type="SMART" id="SM00409">
    <property type="entry name" value="IG"/>
    <property type="match status" value="2"/>
</dbReference>
<evidence type="ECO:0000256" key="9">
    <source>
        <dbReference type="SAM" id="Phobius"/>
    </source>
</evidence>
<reference evidence="11" key="1">
    <citation type="submission" date="2015-11" db="EMBL/GenBank/DDBJ databases">
        <authorList>
            <consortium name="International Coturnix japonica Genome Analysis Consortium"/>
            <person name="Warren W."/>
            <person name="Burt D.W."/>
            <person name="Antin P.B."/>
            <person name="Lanford R."/>
            <person name="Gros J."/>
            <person name="Wilson R.K."/>
        </authorList>
    </citation>
    <scope>NUCLEOTIDE SEQUENCE [LARGE SCALE GENOMIC DNA]</scope>
</reference>
<keyword evidence="4 9" id="KW-1133">Transmembrane helix</keyword>
<reference evidence="11" key="3">
    <citation type="submission" date="2025-09" db="UniProtKB">
        <authorList>
            <consortium name="Ensembl"/>
        </authorList>
    </citation>
    <scope>IDENTIFICATION</scope>
</reference>
<dbReference type="InterPro" id="IPR007110">
    <property type="entry name" value="Ig-like_dom"/>
</dbReference>
<feature type="compositionally biased region" description="Low complexity" evidence="8">
    <location>
        <begin position="414"/>
        <end position="429"/>
    </location>
</feature>
<evidence type="ECO:0000256" key="3">
    <source>
        <dbReference type="ARBA" id="ARBA00022729"/>
    </source>
</evidence>
<comment type="subcellular location">
    <subcellularLocation>
        <location evidence="1">Membrane</location>
        <topology evidence="1">Single-pass type I membrane protein</topology>
    </subcellularLocation>
</comment>
<name>A0A8C2Y7C6_COTJA</name>
<dbReference type="InterPro" id="IPR042757">
    <property type="entry name" value="ESAM"/>
</dbReference>
<dbReference type="GO" id="GO:0030833">
    <property type="term" value="P:regulation of actin filament polymerization"/>
    <property type="evidence" value="ECO:0007669"/>
    <property type="project" value="Ensembl"/>
</dbReference>
<protein>
    <submittedName>
        <fullName evidence="11">Endothelial cell adhesion molecule</fullName>
    </submittedName>
</protein>
<dbReference type="GO" id="GO:0098632">
    <property type="term" value="F:cell-cell adhesion mediator activity"/>
    <property type="evidence" value="ECO:0007669"/>
    <property type="project" value="Ensembl"/>
</dbReference>
<dbReference type="FunFam" id="2.60.40.10:FF:000095">
    <property type="entry name" value="immunoglobulin superfamily member 11 isoform X1"/>
    <property type="match status" value="1"/>
</dbReference>
<feature type="domain" description="Ig-like" evidence="10">
    <location>
        <begin position="222"/>
        <end position="307"/>
    </location>
</feature>
<keyword evidence="12" id="KW-1185">Reference proteome</keyword>
<dbReference type="GO" id="GO:0070830">
    <property type="term" value="P:bicellular tight junction assembly"/>
    <property type="evidence" value="ECO:0007669"/>
    <property type="project" value="Ensembl"/>
</dbReference>
<evidence type="ECO:0000256" key="6">
    <source>
        <dbReference type="ARBA" id="ARBA00023157"/>
    </source>
</evidence>
<accession>A0A8C2Y7C6</accession>
<dbReference type="InterPro" id="IPR003598">
    <property type="entry name" value="Ig_sub2"/>
</dbReference>
<proteinExistence type="predicted"/>
<dbReference type="GO" id="GO:0005886">
    <property type="term" value="C:plasma membrane"/>
    <property type="evidence" value="ECO:0007669"/>
    <property type="project" value="Ensembl"/>
</dbReference>
<dbReference type="SMART" id="SM00408">
    <property type="entry name" value="IGc2"/>
    <property type="match status" value="1"/>
</dbReference>
<reference evidence="11" key="2">
    <citation type="submission" date="2025-08" db="UniProtKB">
        <authorList>
            <consortium name="Ensembl"/>
        </authorList>
    </citation>
    <scope>IDENTIFICATION</scope>
</reference>
<dbReference type="GO" id="GO:0005923">
    <property type="term" value="C:bicellular tight junction"/>
    <property type="evidence" value="ECO:0007669"/>
    <property type="project" value="Ensembl"/>
</dbReference>
<dbReference type="InterPro" id="IPR013783">
    <property type="entry name" value="Ig-like_fold"/>
</dbReference>
<evidence type="ECO:0000259" key="10">
    <source>
        <dbReference type="PROSITE" id="PS50835"/>
    </source>
</evidence>
<keyword evidence="7" id="KW-0393">Immunoglobulin domain</keyword>